<sequence>MVKQIVLGLIELYDTKDPFELCDCLDIIVTKHPMGNKIHGFFQKTNDGIEILHINSELDYHMQKYICAHELGHAILQPELSIGFFIEHPLQIKTKAEIQADKFAAELLVPDDLLIRYPDFTLKQVAAAENIPLELLKLKFNIKI</sequence>
<dbReference type="PANTHER" id="PTHR43236">
    <property type="entry name" value="ANTITOXIN HIGA1"/>
    <property type="match status" value="1"/>
</dbReference>
<dbReference type="InterPro" id="IPR052345">
    <property type="entry name" value="Rad_response_metalloprotease"/>
</dbReference>
<dbReference type="Gene3D" id="1.10.10.2910">
    <property type="match status" value="1"/>
</dbReference>
<organism evidence="2 3">
    <name type="scientific">Caloranaerobacter azorensis DSM 13643</name>
    <dbReference type="NCBI Taxonomy" id="1121264"/>
    <lineage>
        <taxon>Bacteria</taxon>
        <taxon>Bacillati</taxon>
        <taxon>Bacillota</taxon>
        <taxon>Tissierellia</taxon>
        <taxon>Tissierellales</taxon>
        <taxon>Thermohalobacteraceae</taxon>
        <taxon>Caloranaerobacter</taxon>
    </lineage>
</organism>
<dbReference type="OrthoDB" id="9816277at2"/>
<protein>
    <recommendedName>
        <fullName evidence="1">IrrE N-terminal-like domain-containing protein</fullName>
    </recommendedName>
</protein>
<dbReference type="EMBL" id="FQXO01000025">
    <property type="protein sequence ID" value="SHH53954.1"/>
    <property type="molecule type" value="Genomic_DNA"/>
</dbReference>
<reference evidence="3" key="1">
    <citation type="submission" date="2016-11" db="EMBL/GenBank/DDBJ databases">
        <authorList>
            <person name="Varghese N."/>
            <person name="Submissions S."/>
        </authorList>
    </citation>
    <scope>NUCLEOTIDE SEQUENCE [LARGE SCALE GENOMIC DNA]</scope>
    <source>
        <strain evidence="3">DSM 13643</strain>
    </source>
</reference>
<evidence type="ECO:0000313" key="2">
    <source>
        <dbReference type="EMBL" id="SHH53954.1"/>
    </source>
</evidence>
<dbReference type="PANTHER" id="PTHR43236:SF1">
    <property type="entry name" value="BLL7220 PROTEIN"/>
    <property type="match status" value="1"/>
</dbReference>
<keyword evidence="3" id="KW-1185">Reference proteome</keyword>
<dbReference type="AlphaFoldDB" id="A0A1M5TTA1"/>
<proteinExistence type="predicted"/>
<dbReference type="Proteomes" id="UP000183967">
    <property type="component" value="Unassembled WGS sequence"/>
</dbReference>
<dbReference type="RefSeq" id="WP_073196127.1">
    <property type="nucleotide sequence ID" value="NZ_FQXO01000025.1"/>
</dbReference>
<evidence type="ECO:0000313" key="3">
    <source>
        <dbReference type="Proteomes" id="UP000183967"/>
    </source>
</evidence>
<dbReference type="InterPro" id="IPR010359">
    <property type="entry name" value="IrrE_HExxH"/>
</dbReference>
<evidence type="ECO:0000259" key="1">
    <source>
        <dbReference type="Pfam" id="PF06114"/>
    </source>
</evidence>
<dbReference type="Pfam" id="PF06114">
    <property type="entry name" value="Peptidase_M78"/>
    <property type="match status" value="1"/>
</dbReference>
<accession>A0A1M5TTA1</accession>
<feature type="domain" description="IrrE N-terminal-like" evidence="1">
    <location>
        <begin position="22"/>
        <end position="116"/>
    </location>
</feature>
<gene>
    <name evidence="2" type="ORF">SAMN02745135_01122</name>
</gene>
<name>A0A1M5TTA1_9FIRM</name>